<evidence type="ECO:0000259" key="1">
    <source>
        <dbReference type="Pfam" id="PF09922"/>
    </source>
</evidence>
<dbReference type="PROSITE" id="PS51257">
    <property type="entry name" value="PROKAR_LIPOPROTEIN"/>
    <property type="match status" value="1"/>
</dbReference>
<dbReference type="AlphaFoldDB" id="Q020Q5"/>
<feature type="domain" description="Cell wall-active antibiotics response LiaF-like C-terminal" evidence="1">
    <location>
        <begin position="140"/>
        <end position="232"/>
    </location>
</feature>
<feature type="domain" description="DUF2154" evidence="2">
    <location>
        <begin position="38"/>
        <end position="128"/>
    </location>
</feature>
<evidence type="ECO:0000259" key="2">
    <source>
        <dbReference type="Pfam" id="PF17115"/>
    </source>
</evidence>
<proteinExistence type="predicted"/>
<dbReference type="Pfam" id="PF17115">
    <property type="entry name" value="Toast_rack_N"/>
    <property type="match status" value="1"/>
</dbReference>
<protein>
    <recommendedName>
        <fullName evidence="4">DUF2154 domain-containing protein</fullName>
    </recommendedName>
</protein>
<dbReference type="Pfam" id="PF09922">
    <property type="entry name" value="LiaF-like_C"/>
    <property type="match status" value="1"/>
</dbReference>
<dbReference type="HOGENOM" id="CLU_1164739_0_0_0"/>
<dbReference type="InParanoid" id="Q020Q5"/>
<sequence precursor="true">MTARYLPALAALLGLTGCVMERDPGGPAQYFSQSVEPDNSEEVRVDLRMGAGDLQVTDGAQKLVRADFTYNIPAWKPEVKYTREGNRGTLTIVQPGSSHTTVMGKTQYRWDLQLNNKVPMDLNVNFGAGKARLDLGSLMLRGVELNMGVGQMEMDLRGKVRHSYNVSIHGGVGEATIRLPVDAGIYAEAHGGIGSINVRGLRHEGGHWVSDSYEQAENKIRIDVEGGIGAIKLIAD</sequence>
<dbReference type="STRING" id="234267.Acid_3617"/>
<name>Q020Q5_SOLUE</name>
<gene>
    <name evidence="3" type="ordered locus">Acid_3617</name>
</gene>
<dbReference type="OrthoDB" id="2964960at2"/>
<dbReference type="InterPro" id="IPR024425">
    <property type="entry name" value="LiaF-like_C"/>
</dbReference>
<dbReference type="InterPro" id="IPR031346">
    <property type="entry name" value="DUF2154_N"/>
</dbReference>
<accession>Q020Q5</accession>
<organism evidence="3">
    <name type="scientific">Solibacter usitatus (strain Ellin6076)</name>
    <dbReference type="NCBI Taxonomy" id="234267"/>
    <lineage>
        <taxon>Bacteria</taxon>
        <taxon>Pseudomonadati</taxon>
        <taxon>Acidobacteriota</taxon>
        <taxon>Terriglobia</taxon>
        <taxon>Bryobacterales</taxon>
        <taxon>Solibacteraceae</taxon>
        <taxon>Candidatus Solibacter</taxon>
    </lineage>
</organism>
<dbReference type="eggNOG" id="COG4758">
    <property type="taxonomic scope" value="Bacteria"/>
</dbReference>
<evidence type="ECO:0008006" key="4">
    <source>
        <dbReference type="Google" id="ProtNLM"/>
    </source>
</evidence>
<dbReference type="KEGG" id="sus:Acid_3617"/>
<reference evidence="3" key="1">
    <citation type="submission" date="2006-10" db="EMBL/GenBank/DDBJ databases">
        <title>Complete sequence of Solibacter usitatus Ellin6076.</title>
        <authorList>
            <consortium name="US DOE Joint Genome Institute"/>
            <person name="Copeland A."/>
            <person name="Lucas S."/>
            <person name="Lapidus A."/>
            <person name="Barry K."/>
            <person name="Detter J.C."/>
            <person name="Glavina del Rio T."/>
            <person name="Hammon N."/>
            <person name="Israni S."/>
            <person name="Dalin E."/>
            <person name="Tice H."/>
            <person name="Pitluck S."/>
            <person name="Thompson L.S."/>
            <person name="Brettin T."/>
            <person name="Bruce D."/>
            <person name="Han C."/>
            <person name="Tapia R."/>
            <person name="Gilna P."/>
            <person name="Schmutz J."/>
            <person name="Larimer F."/>
            <person name="Land M."/>
            <person name="Hauser L."/>
            <person name="Kyrpides N."/>
            <person name="Mikhailova N."/>
            <person name="Janssen P.H."/>
            <person name="Kuske C.R."/>
            <person name="Richardson P."/>
        </authorList>
    </citation>
    <scope>NUCLEOTIDE SEQUENCE</scope>
    <source>
        <strain evidence="3">Ellin6076</strain>
    </source>
</reference>
<evidence type="ECO:0000313" key="3">
    <source>
        <dbReference type="EMBL" id="ABJ84589.1"/>
    </source>
</evidence>
<dbReference type="EMBL" id="CP000473">
    <property type="protein sequence ID" value="ABJ84589.1"/>
    <property type="molecule type" value="Genomic_DNA"/>
</dbReference>